<dbReference type="Proteomes" id="UP000253472">
    <property type="component" value="Unassembled WGS sequence"/>
</dbReference>
<keyword evidence="3" id="KW-1185">Reference proteome</keyword>
<accession>A0A367YEW0</accession>
<feature type="compositionally biased region" description="Low complexity" evidence="1">
    <location>
        <begin position="39"/>
        <end position="49"/>
    </location>
</feature>
<sequence length="466" mass="53811">MVIGYFVSKVPFSNHMSIIRRFHPNHNNNNNQQQQKILDSSMGTSSGSEDSFDEYSETSDSSAANQKPRRRRRGKTNHEEEEVILDDGSIFDAPVKKRNHLSSVDNSAMVKVSQRLARRKAQRVRFEDEVSSSPVKLKLGRSMDGEDSDVEDNRNETYLNNQNDKFDELITKNIDVVLHPDLNKTANERIIKMVYDNRRSIASSVYQIGKDQLSSRLPYIPYFNPKKNQEQKEVEGGSGSGSGSGSTTPTLLGSPFTDYCLQVAEIDETNEPYIEEPVSESEEDTLMNDLNSEDEVDIFIESLDDKTKVMLYELLKNDLGDHHQNNRSGTFREVYYNKNVSALDKLQMFLIIWVKLWIASIKLFIPVTRYLIYKFQSNHLFLFNMRNIERLVDLVLRFMNYLDSFINNHEGTIDKMSQQDYVQAEQVYLDFTTYTSGLFNQTTFKEILFSPDVTKSKIYELALNTR</sequence>
<dbReference type="EMBL" id="QLNQ01000023">
    <property type="protein sequence ID" value="RCK64129.1"/>
    <property type="molecule type" value="Genomic_DNA"/>
</dbReference>
<reference evidence="2 3" key="1">
    <citation type="submission" date="2018-06" db="EMBL/GenBank/DDBJ databases">
        <title>Whole genome sequencing of Candida tropicalis (genome annotated by CSBL at Korea University).</title>
        <authorList>
            <person name="Ahn J."/>
        </authorList>
    </citation>
    <scope>NUCLEOTIDE SEQUENCE [LARGE SCALE GENOMIC DNA]</scope>
    <source>
        <strain evidence="2 3">ATCC 20962</strain>
    </source>
</reference>
<proteinExistence type="predicted"/>
<organism evidence="2 3">
    <name type="scientific">Candida viswanathii</name>
    <dbReference type="NCBI Taxonomy" id="5486"/>
    <lineage>
        <taxon>Eukaryota</taxon>
        <taxon>Fungi</taxon>
        <taxon>Dikarya</taxon>
        <taxon>Ascomycota</taxon>
        <taxon>Saccharomycotina</taxon>
        <taxon>Pichiomycetes</taxon>
        <taxon>Debaryomycetaceae</taxon>
        <taxon>Candida/Lodderomyces clade</taxon>
        <taxon>Candida</taxon>
    </lineage>
</organism>
<evidence type="ECO:0000256" key="1">
    <source>
        <dbReference type="SAM" id="MobiDB-lite"/>
    </source>
</evidence>
<dbReference type="AlphaFoldDB" id="A0A367YEW0"/>
<comment type="caution">
    <text evidence="2">The sequence shown here is derived from an EMBL/GenBank/DDBJ whole genome shotgun (WGS) entry which is preliminary data.</text>
</comment>
<dbReference type="OrthoDB" id="4020218at2759"/>
<gene>
    <name evidence="2" type="ORF">Cantr_10703</name>
</gene>
<feature type="region of interest" description="Disordered" evidence="1">
    <location>
        <begin position="39"/>
        <end position="81"/>
    </location>
</feature>
<evidence type="ECO:0000313" key="3">
    <source>
        <dbReference type="Proteomes" id="UP000253472"/>
    </source>
</evidence>
<evidence type="ECO:0000313" key="2">
    <source>
        <dbReference type="EMBL" id="RCK64129.1"/>
    </source>
</evidence>
<protein>
    <submittedName>
        <fullName evidence="2">Uncharacterized protein</fullName>
    </submittedName>
</protein>
<feature type="region of interest" description="Disordered" evidence="1">
    <location>
        <begin position="224"/>
        <end position="252"/>
    </location>
</feature>
<name>A0A367YEW0_9ASCO</name>